<organism evidence="1 2">
    <name type="scientific">Pleurodeles waltl</name>
    <name type="common">Iberian ribbed newt</name>
    <dbReference type="NCBI Taxonomy" id="8319"/>
    <lineage>
        <taxon>Eukaryota</taxon>
        <taxon>Metazoa</taxon>
        <taxon>Chordata</taxon>
        <taxon>Craniata</taxon>
        <taxon>Vertebrata</taxon>
        <taxon>Euteleostomi</taxon>
        <taxon>Amphibia</taxon>
        <taxon>Batrachia</taxon>
        <taxon>Caudata</taxon>
        <taxon>Salamandroidea</taxon>
        <taxon>Salamandridae</taxon>
        <taxon>Pleurodelinae</taxon>
        <taxon>Pleurodeles</taxon>
    </lineage>
</organism>
<comment type="caution">
    <text evidence="1">The sequence shown here is derived from an EMBL/GenBank/DDBJ whole genome shotgun (WGS) entry which is preliminary data.</text>
</comment>
<keyword evidence="2" id="KW-1185">Reference proteome</keyword>
<reference evidence="1" key="1">
    <citation type="journal article" date="2022" name="bioRxiv">
        <title>Sequencing and chromosome-scale assembly of the giantPleurodeles waltlgenome.</title>
        <authorList>
            <person name="Brown T."/>
            <person name="Elewa A."/>
            <person name="Iarovenko S."/>
            <person name="Subramanian E."/>
            <person name="Araus A.J."/>
            <person name="Petzold A."/>
            <person name="Susuki M."/>
            <person name="Suzuki K.-i.T."/>
            <person name="Hayashi T."/>
            <person name="Toyoda A."/>
            <person name="Oliveira C."/>
            <person name="Osipova E."/>
            <person name="Leigh N.D."/>
            <person name="Simon A."/>
            <person name="Yun M.H."/>
        </authorList>
    </citation>
    <scope>NUCLEOTIDE SEQUENCE</scope>
    <source>
        <strain evidence="1">20211129_DDA</strain>
        <tissue evidence="1">Liver</tissue>
    </source>
</reference>
<dbReference type="EMBL" id="JANPWB010000011">
    <property type="protein sequence ID" value="KAJ1129777.1"/>
    <property type="molecule type" value="Genomic_DNA"/>
</dbReference>
<gene>
    <name evidence="1" type="ORF">NDU88_008142</name>
</gene>
<evidence type="ECO:0000313" key="2">
    <source>
        <dbReference type="Proteomes" id="UP001066276"/>
    </source>
</evidence>
<dbReference type="AlphaFoldDB" id="A0AAV7PNA7"/>
<evidence type="ECO:0000313" key="1">
    <source>
        <dbReference type="EMBL" id="KAJ1129777.1"/>
    </source>
</evidence>
<protein>
    <submittedName>
        <fullName evidence="1">Uncharacterized protein</fullName>
    </submittedName>
</protein>
<name>A0AAV7PNA7_PLEWA</name>
<sequence length="79" mass="9111">MRHCLAKDCCACQREFQRREQRESKGLRRCSSTLLLIKENKSSMPDAVKLAVFLELRMNSDRLCPNASLRPSRIDATIN</sequence>
<proteinExistence type="predicted"/>
<accession>A0AAV7PNA7</accession>
<dbReference type="Proteomes" id="UP001066276">
    <property type="component" value="Chromosome 7"/>
</dbReference>